<reference evidence="1" key="1">
    <citation type="submission" date="2019-08" db="EMBL/GenBank/DDBJ databases">
        <title>The genome of the North American firefly Photinus pyralis.</title>
        <authorList>
            <consortium name="Photinus pyralis genome working group"/>
            <person name="Fallon T.R."/>
            <person name="Sander Lower S.E."/>
            <person name="Weng J.-K."/>
        </authorList>
    </citation>
    <scope>NUCLEOTIDE SEQUENCE</scope>
    <source>
        <strain evidence="1">TRF0915ILg1</strain>
        <tissue evidence="1">Whole body</tissue>
    </source>
</reference>
<evidence type="ECO:0000313" key="2">
    <source>
        <dbReference type="Proteomes" id="UP000801492"/>
    </source>
</evidence>
<gene>
    <name evidence="1" type="ORF">ILUMI_27003</name>
</gene>
<name>A0A8K0C5W4_IGNLU</name>
<organism evidence="1 2">
    <name type="scientific">Ignelater luminosus</name>
    <name type="common">Cucubano</name>
    <name type="synonym">Pyrophorus luminosus</name>
    <dbReference type="NCBI Taxonomy" id="2038154"/>
    <lineage>
        <taxon>Eukaryota</taxon>
        <taxon>Metazoa</taxon>
        <taxon>Ecdysozoa</taxon>
        <taxon>Arthropoda</taxon>
        <taxon>Hexapoda</taxon>
        <taxon>Insecta</taxon>
        <taxon>Pterygota</taxon>
        <taxon>Neoptera</taxon>
        <taxon>Endopterygota</taxon>
        <taxon>Coleoptera</taxon>
        <taxon>Polyphaga</taxon>
        <taxon>Elateriformia</taxon>
        <taxon>Elateroidea</taxon>
        <taxon>Elateridae</taxon>
        <taxon>Agrypninae</taxon>
        <taxon>Pyrophorini</taxon>
        <taxon>Ignelater</taxon>
    </lineage>
</organism>
<comment type="caution">
    <text evidence="1">The sequence shown here is derived from an EMBL/GenBank/DDBJ whole genome shotgun (WGS) entry which is preliminary data.</text>
</comment>
<dbReference type="EMBL" id="VTPC01091219">
    <property type="protein sequence ID" value="KAF2879171.1"/>
    <property type="molecule type" value="Genomic_DNA"/>
</dbReference>
<evidence type="ECO:0000313" key="1">
    <source>
        <dbReference type="EMBL" id="KAF2879171.1"/>
    </source>
</evidence>
<protein>
    <submittedName>
        <fullName evidence="1">Uncharacterized protein</fullName>
    </submittedName>
</protein>
<accession>A0A8K0C5W4</accession>
<sequence>MHYISHVVRRGACAGGSTPFVSCQCSARRRDARPSVCARPTIKQSATGAGLGHRT</sequence>
<proteinExistence type="predicted"/>
<feature type="non-terminal residue" evidence="1">
    <location>
        <position position="55"/>
    </location>
</feature>
<dbReference type="AlphaFoldDB" id="A0A8K0C5W4"/>
<keyword evidence="2" id="KW-1185">Reference proteome</keyword>
<dbReference type="Proteomes" id="UP000801492">
    <property type="component" value="Unassembled WGS sequence"/>
</dbReference>